<reference evidence="2 3" key="1">
    <citation type="journal article" date="2004" name="Proc. Natl. Acad. Sci. U.S.A.">
        <title>The louse-borne human pathogen Bartonella quintana is a genomic derivative of the zoonotic agent Bartonella henselae.</title>
        <authorList>
            <person name="Alsmark U.C.M."/>
            <person name="Frank A.C."/>
            <person name="Karlberg E.O."/>
            <person name="Legault B.-A."/>
            <person name="Ardell D.H."/>
            <person name="Canbaeck B."/>
            <person name="Eriksson A.-S."/>
            <person name="Naeslund A.K."/>
            <person name="Handley S.A."/>
            <person name="Huvet M."/>
            <person name="La Scola B."/>
            <person name="Holmberg M."/>
            <person name="Andersson S.G.E."/>
        </authorList>
    </citation>
    <scope>NUCLEOTIDE SEQUENCE [LARGE SCALE GENOMIC DNA]</scope>
    <source>
        <strain evidence="3">ATCC 49882 / DSM 28221 / CCUG 30454 / Houston 1</strain>
        <strain evidence="2">Houston-1</strain>
    </source>
</reference>
<sequence>MVKMRSIAVALIAQSFVFSTNSVCVILSSLILISSIEAQFPRGVNHASVKSWFGC</sequence>
<dbReference type="EMBL" id="BX897699">
    <property type="protein sequence ID" value="CAF27490.1"/>
    <property type="molecule type" value="Genomic_DNA"/>
</dbReference>
<proteinExistence type="predicted"/>
<evidence type="ECO:0000313" key="3">
    <source>
        <dbReference type="Proteomes" id="UP000000421"/>
    </source>
</evidence>
<dbReference type="EMBL" id="BX897699">
    <property type="protein sequence ID" value="CAF27183.1"/>
    <property type="molecule type" value="Genomic_DNA"/>
</dbReference>
<dbReference type="KEGG" id="bhe:BH06870"/>
<dbReference type="EnsemblBacteria" id="CAF27183">
    <property type="protein sequence ID" value="CAF27183"/>
    <property type="gene ID" value="BH03720"/>
</dbReference>
<accession>A0A0G2Q8J7</accession>
<dbReference type="PaxDb" id="283166-BH03720"/>
<dbReference type="KEGG" id="bhe:BH03720"/>
<name>A0A0G2Q8J7_BARHE</name>
<evidence type="ECO:0000313" key="1">
    <source>
        <dbReference type="EMBL" id="CAF27183.1"/>
    </source>
</evidence>
<dbReference type="AlphaFoldDB" id="A0A0G2Q8J7"/>
<gene>
    <name evidence="1" type="ordered locus">BH03720</name>
    <name evidence="2" type="ordered locus">BH06870</name>
</gene>
<protein>
    <submittedName>
        <fullName evidence="1">Hypothetical prophage protein</fullName>
    </submittedName>
</protein>
<dbReference type="EnsemblBacteria" id="CAF27490">
    <property type="protein sequence ID" value="CAF27490"/>
    <property type="gene ID" value="BH06870"/>
</dbReference>
<keyword evidence="3" id="KW-1185">Reference proteome</keyword>
<evidence type="ECO:0000313" key="2">
    <source>
        <dbReference type="EMBL" id="CAF27490.1"/>
    </source>
</evidence>
<organism evidence="2 3">
    <name type="scientific">Bartonella henselae (strain ATCC 49882 / DSM 28221 / CCUG 30454 / Houston 1)</name>
    <name type="common">Rochalimaea henselae</name>
    <dbReference type="NCBI Taxonomy" id="283166"/>
    <lineage>
        <taxon>Bacteria</taxon>
        <taxon>Pseudomonadati</taxon>
        <taxon>Pseudomonadota</taxon>
        <taxon>Alphaproteobacteria</taxon>
        <taxon>Hyphomicrobiales</taxon>
        <taxon>Bartonellaceae</taxon>
        <taxon>Bartonella</taxon>
    </lineage>
</organism>
<dbReference type="Proteomes" id="UP000000421">
    <property type="component" value="Chromosome"/>
</dbReference>